<dbReference type="Proteomes" id="UP000652219">
    <property type="component" value="Unassembled WGS sequence"/>
</dbReference>
<dbReference type="AlphaFoldDB" id="A0A8H6INT1"/>
<protein>
    <submittedName>
        <fullName evidence="1">Uncharacterized protein</fullName>
    </submittedName>
</protein>
<organism evidence="1 2">
    <name type="scientific">Colletotrichum sojae</name>
    <dbReference type="NCBI Taxonomy" id="2175907"/>
    <lineage>
        <taxon>Eukaryota</taxon>
        <taxon>Fungi</taxon>
        <taxon>Dikarya</taxon>
        <taxon>Ascomycota</taxon>
        <taxon>Pezizomycotina</taxon>
        <taxon>Sordariomycetes</taxon>
        <taxon>Hypocreomycetidae</taxon>
        <taxon>Glomerellales</taxon>
        <taxon>Glomerellaceae</taxon>
        <taxon>Colletotrichum</taxon>
        <taxon>Colletotrichum orchidearum species complex</taxon>
    </lineage>
</organism>
<sequence>MPALKNAIVDAKTKQRLQPPGKSVVLPVEIVGGWQETEHTTSKNVATTNPIASRRAANITRAVTPKSHRRLRAA</sequence>
<dbReference type="EMBL" id="WIGN01000586">
    <property type="protein sequence ID" value="KAF6787866.1"/>
    <property type="molecule type" value="Genomic_DNA"/>
</dbReference>
<evidence type="ECO:0000313" key="1">
    <source>
        <dbReference type="EMBL" id="KAF6787866.1"/>
    </source>
</evidence>
<reference evidence="1 2" key="1">
    <citation type="journal article" date="2020" name="Phytopathology">
        <title>Genome Sequence Resources of Colletotrichum truncatum, C. plurivorum, C. musicola, and C. sojae: Four Species Pathogenic to Soybean (Glycine max).</title>
        <authorList>
            <person name="Rogerio F."/>
            <person name="Boufleur T.R."/>
            <person name="Ciampi-Guillardi M."/>
            <person name="Sukno S.A."/>
            <person name="Thon M.R."/>
            <person name="Massola Junior N.S."/>
            <person name="Baroncelli R."/>
        </authorList>
    </citation>
    <scope>NUCLEOTIDE SEQUENCE [LARGE SCALE GENOMIC DNA]</scope>
    <source>
        <strain evidence="1 2">LFN0009</strain>
    </source>
</reference>
<name>A0A8H6INT1_9PEZI</name>
<evidence type="ECO:0000313" key="2">
    <source>
        <dbReference type="Proteomes" id="UP000652219"/>
    </source>
</evidence>
<keyword evidence="2" id="KW-1185">Reference proteome</keyword>
<comment type="caution">
    <text evidence="1">The sequence shown here is derived from an EMBL/GenBank/DDBJ whole genome shotgun (WGS) entry which is preliminary data.</text>
</comment>
<proteinExistence type="predicted"/>
<gene>
    <name evidence="1" type="ORF">CSOJ01_15156</name>
</gene>
<accession>A0A8H6INT1</accession>